<evidence type="ECO:0000256" key="1">
    <source>
        <dbReference type="SAM" id="SignalP"/>
    </source>
</evidence>
<sequence length="134" mass="14658">MNKTTFCKKHVATFAVALAALPLVGHAAPAFFLNDTIIRHIPSKDLPSFRSALGSVLNGSSDGFALRWSSAHTVPSKTINVEFRSLQTAQTRSANTCRLVKADVTRSRESETWQFWFCQQEDGSWKASGSSLPG</sequence>
<dbReference type="Proteomes" id="UP000515811">
    <property type="component" value="Chromosome"/>
</dbReference>
<evidence type="ECO:0000313" key="3">
    <source>
        <dbReference type="Proteomes" id="UP000515811"/>
    </source>
</evidence>
<feature type="chain" id="PRO_5028895436" description="Surface antigen domain-containing protein" evidence="1">
    <location>
        <begin position="28"/>
        <end position="134"/>
    </location>
</feature>
<gene>
    <name evidence="2" type="ORF">H9K76_06385</name>
</gene>
<reference evidence="2 3" key="1">
    <citation type="submission" date="2020-08" db="EMBL/GenBank/DDBJ databases">
        <title>Genome sequence of Diaphorobacter ruginosibacter DSM 27467T.</title>
        <authorList>
            <person name="Hyun D.-W."/>
            <person name="Bae J.-W."/>
        </authorList>
    </citation>
    <scope>NUCLEOTIDE SEQUENCE [LARGE SCALE GENOMIC DNA]</scope>
    <source>
        <strain evidence="2 3">DSM 27467</strain>
    </source>
</reference>
<feature type="signal peptide" evidence="1">
    <location>
        <begin position="1"/>
        <end position="27"/>
    </location>
</feature>
<organism evidence="2 3">
    <name type="scientific">Diaphorobacter ruginosibacter</name>
    <dbReference type="NCBI Taxonomy" id="1715720"/>
    <lineage>
        <taxon>Bacteria</taxon>
        <taxon>Pseudomonadati</taxon>
        <taxon>Pseudomonadota</taxon>
        <taxon>Betaproteobacteria</taxon>
        <taxon>Burkholderiales</taxon>
        <taxon>Comamonadaceae</taxon>
        <taxon>Diaphorobacter</taxon>
    </lineage>
</organism>
<evidence type="ECO:0008006" key="4">
    <source>
        <dbReference type="Google" id="ProtNLM"/>
    </source>
</evidence>
<keyword evidence="3" id="KW-1185">Reference proteome</keyword>
<protein>
    <recommendedName>
        <fullName evidence="4">Surface antigen domain-containing protein</fullName>
    </recommendedName>
</protein>
<evidence type="ECO:0000313" key="2">
    <source>
        <dbReference type="EMBL" id="QNN58463.1"/>
    </source>
</evidence>
<dbReference type="AlphaFoldDB" id="A0A7G9RS88"/>
<name>A0A7G9RS88_9BURK</name>
<dbReference type="KEGG" id="drg:H9K76_06385"/>
<proteinExistence type="predicted"/>
<dbReference type="RefSeq" id="WP_187598869.1">
    <property type="nucleotide sequence ID" value="NZ_CP060714.1"/>
</dbReference>
<accession>A0A7G9RS88</accession>
<dbReference type="EMBL" id="CP060714">
    <property type="protein sequence ID" value="QNN58463.1"/>
    <property type="molecule type" value="Genomic_DNA"/>
</dbReference>
<keyword evidence="1" id="KW-0732">Signal</keyword>